<dbReference type="EMBL" id="JABVBA010000006">
    <property type="protein sequence ID" value="NVF11726.1"/>
    <property type="molecule type" value="Genomic_DNA"/>
</dbReference>
<name>A0ABX2NAI8_9FIRM</name>
<evidence type="ECO:0000259" key="2">
    <source>
        <dbReference type="Pfam" id="PF02371"/>
    </source>
</evidence>
<keyword evidence="4" id="KW-1185">Reference proteome</keyword>
<dbReference type="NCBIfam" id="NF033542">
    <property type="entry name" value="transpos_IS110"/>
    <property type="match status" value="1"/>
</dbReference>
<gene>
    <name evidence="3" type="ORF">HV819_07000</name>
</gene>
<evidence type="ECO:0000259" key="1">
    <source>
        <dbReference type="Pfam" id="PF01548"/>
    </source>
</evidence>
<dbReference type="Proteomes" id="UP000540919">
    <property type="component" value="Unassembled WGS sequence"/>
</dbReference>
<organism evidence="3 4">
    <name type="scientific">Anaerococcus faecalis</name>
    <dbReference type="NCBI Taxonomy" id="2742993"/>
    <lineage>
        <taxon>Bacteria</taxon>
        <taxon>Bacillati</taxon>
        <taxon>Bacillota</taxon>
        <taxon>Tissierellia</taxon>
        <taxon>Tissierellales</taxon>
        <taxon>Peptoniphilaceae</taxon>
        <taxon>Anaerococcus</taxon>
    </lineage>
</organism>
<dbReference type="RefSeq" id="WP_176269835.1">
    <property type="nucleotide sequence ID" value="NZ_JABVBA010000006.1"/>
</dbReference>
<dbReference type="PANTHER" id="PTHR33055:SF15">
    <property type="entry name" value="TRANSPOSASE-RELATED"/>
    <property type="match status" value="1"/>
</dbReference>
<dbReference type="Pfam" id="PF01548">
    <property type="entry name" value="DEDD_Tnp_IS110"/>
    <property type="match status" value="1"/>
</dbReference>
<proteinExistence type="predicted"/>
<dbReference type="InterPro" id="IPR047650">
    <property type="entry name" value="Transpos_IS110"/>
</dbReference>
<feature type="domain" description="Transposase IS110-like N-terminal" evidence="1">
    <location>
        <begin position="12"/>
        <end position="167"/>
    </location>
</feature>
<dbReference type="PANTHER" id="PTHR33055">
    <property type="entry name" value="TRANSPOSASE FOR INSERTION SEQUENCE ELEMENT IS1111A"/>
    <property type="match status" value="1"/>
</dbReference>
<accession>A0ABX2NAI8</accession>
<protein>
    <submittedName>
        <fullName evidence="3">IS110 family transposase</fullName>
    </submittedName>
</protein>
<dbReference type="InterPro" id="IPR002525">
    <property type="entry name" value="Transp_IS110-like_N"/>
</dbReference>
<comment type="caution">
    <text evidence="3">The sequence shown here is derived from an EMBL/GenBank/DDBJ whole genome shotgun (WGS) entry which is preliminary data.</text>
</comment>
<sequence>MKNINVLTTLFVGIDVSARTNVCLAMDFNSNVLLKLNVPNNQTGADTLKAKLLDLIQRYDFKTTIVALESTSFYGMHISNFLSADEELIPHNVYVHPLNPKMISNYRKSFIGLGKTDLIDAYIIADFARVGRITTEPWKGPQYLALQRLTRHRLHMAECITREKAYMVSNIFLKFSELAVLKESDHPFSSNHTATAEAILTEMLSLEDLIRLSSEELIEFVCSHSKNRYLNPEEVCKLLKKAARDSYRLDKTLYEPLTVSIASSFNCIETYEREIKSINKAIEKTLKGLCSDAFTVLQSIPGIGPIFASGILSEIGDIHAFHSADALAKYAGIYWNRHQSGAFEADNTSMVKAGNKYLRYYLIEATNSIRCHEPSFAAYYRKKYDESKTHNHKRALALTSRKTIRLIYSLLDKNQLYSANRVQITP</sequence>
<reference evidence="3 4" key="1">
    <citation type="submission" date="2020-06" db="EMBL/GenBank/DDBJ databases">
        <title>Anaerococcus sp. nov., isolated form swine feces.</title>
        <authorList>
            <person name="Yu S."/>
        </authorList>
    </citation>
    <scope>NUCLEOTIDE SEQUENCE [LARGE SCALE GENOMIC DNA]</scope>
    <source>
        <strain evidence="3 4">AGMB00486</strain>
    </source>
</reference>
<evidence type="ECO:0000313" key="4">
    <source>
        <dbReference type="Proteomes" id="UP000540919"/>
    </source>
</evidence>
<evidence type="ECO:0000313" key="3">
    <source>
        <dbReference type="EMBL" id="NVF11726.1"/>
    </source>
</evidence>
<feature type="domain" description="Transposase IS116/IS110/IS902 C-terminal" evidence="2">
    <location>
        <begin position="296"/>
        <end position="381"/>
    </location>
</feature>
<dbReference type="Pfam" id="PF02371">
    <property type="entry name" value="Transposase_20"/>
    <property type="match status" value="1"/>
</dbReference>
<dbReference type="InterPro" id="IPR003346">
    <property type="entry name" value="Transposase_20"/>
</dbReference>